<name>A0A2C9UZR8_MANES</name>
<feature type="transmembrane region" description="Helical" evidence="1">
    <location>
        <begin position="227"/>
        <end position="248"/>
    </location>
</feature>
<dbReference type="SUPFAM" id="SSF82895">
    <property type="entry name" value="TSP-1 type 1 repeat"/>
    <property type="match status" value="1"/>
</dbReference>
<protein>
    <submittedName>
        <fullName evidence="3">Uncharacterized protein</fullName>
    </submittedName>
</protein>
<dbReference type="Pfam" id="PF19030">
    <property type="entry name" value="TSP1_ADAMTS"/>
    <property type="match status" value="1"/>
</dbReference>
<evidence type="ECO:0000313" key="4">
    <source>
        <dbReference type="Proteomes" id="UP000091857"/>
    </source>
</evidence>
<keyword evidence="1" id="KW-1133">Transmembrane helix</keyword>
<accession>A0A2C9UZR8</accession>
<dbReference type="EMBL" id="CM004397">
    <property type="protein sequence ID" value="OAY36796.1"/>
    <property type="molecule type" value="Genomic_DNA"/>
</dbReference>
<evidence type="ECO:0000256" key="2">
    <source>
        <dbReference type="SAM" id="SignalP"/>
    </source>
</evidence>
<keyword evidence="2" id="KW-0732">Signal</keyword>
<dbReference type="InterPro" id="IPR000884">
    <property type="entry name" value="TSP1_rpt"/>
</dbReference>
<keyword evidence="4" id="KW-1185">Reference proteome</keyword>
<feature type="chain" id="PRO_5012248698" evidence="2">
    <location>
        <begin position="25"/>
        <end position="269"/>
    </location>
</feature>
<proteinExistence type="predicted"/>
<comment type="caution">
    <text evidence="3">The sequence shown here is derived from an EMBL/GenBank/DDBJ whole genome shotgun (WGS) entry which is preliminary data.</text>
</comment>
<sequence>MRKEKWYWKLYLLIFCTVLAPAFSVDPRIPSHGHGCYWNVSCQDTWWGDCAMGHAIIDRSNDCKGLCLEPKYSLCPPYYTRFYCCMLETPKVTKDWCTKCDYKVDDGDEYVCCKDCSDTYFFSNDQRLGYCKSGAELLVEPKPKEIYKWVAGPWKACSSLCDGGIRYRDVDCYAVFEVTMVPDYPVYDYKCSKEEKPVREEPCNLRSCLQLTDEDLHKRKHNRTSTWMLGLISLGLVAIIGVGFACFIQYKRRTSMQYGQVYIMMDGYS</sequence>
<dbReference type="PROSITE" id="PS50092">
    <property type="entry name" value="TSP1"/>
    <property type="match status" value="1"/>
</dbReference>
<keyword evidence="1" id="KW-0472">Membrane</keyword>
<dbReference type="AlphaFoldDB" id="A0A2C9UZR8"/>
<organism evidence="3 4">
    <name type="scientific">Manihot esculenta</name>
    <name type="common">Cassava</name>
    <name type="synonym">Jatropha manihot</name>
    <dbReference type="NCBI Taxonomy" id="3983"/>
    <lineage>
        <taxon>Eukaryota</taxon>
        <taxon>Viridiplantae</taxon>
        <taxon>Streptophyta</taxon>
        <taxon>Embryophyta</taxon>
        <taxon>Tracheophyta</taxon>
        <taxon>Spermatophyta</taxon>
        <taxon>Magnoliopsida</taxon>
        <taxon>eudicotyledons</taxon>
        <taxon>Gunneridae</taxon>
        <taxon>Pentapetalae</taxon>
        <taxon>rosids</taxon>
        <taxon>fabids</taxon>
        <taxon>Malpighiales</taxon>
        <taxon>Euphorbiaceae</taxon>
        <taxon>Crotonoideae</taxon>
        <taxon>Manihoteae</taxon>
        <taxon>Manihot</taxon>
    </lineage>
</organism>
<evidence type="ECO:0000313" key="3">
    <source>
        <dbReference type="EMBL" id="OAY36796.1"/>
    </source>
</evidence>
<dbReference type="Proteomes" id="UP000091857">
    <property type="component" value="Chromosome 11"/>
</dbReference>
<dbReference type="Gramene" id="Manes.11G048900.1.v8.1">
    <property type="protein sequence ID" value="Manes.11G048900.1.v8.1.CDS"/>
    <property type="gene ID" value="Manes.11G048900.v8.1"/>
</dbReference>
<dbReference type="Gene3D" id="2.20.100.10">
    <property type="entry name" value="Thrombospondin type-1 (TSP1) repeat"/>
    <property type="match status" value="1"/>
</dbReference>
<dbReference type="STRING" id="3983.A0A2C9UZR8"/>
<keyword evidence="1" id="KW-0812">Transmembrane</keyword>
<feature type="signal peptide" evidence="2">
    <location>
        <begin position="1"/>
        <end position="24"/>
    </location>
</feature>
<reference evidence="4" key="1">
    <citation type="journal article" date="2016" name="Nat. Biotechnol.">
        <title>Sequencing wild and cultivated cassava and related species reveals extensive interspecific hybridization and genetic diversity.</title>
        <authorList>
            <person name="Bredeson J.V."/>
            <person name="Lyons J.B."/>
            <person name="Prochnik S.E."/>
            <person name="Wu G.A."/>
            <person name="Ha C.M."/>
            <person name="Edsinger-Gonzales E."/>
            <person name="Grimwood J."/>
            <person name="Schmutz J."/>
            <person name="Rabbi I.Y."/>
            <person name="Egesi C."/>
            <person name="Nauluvula P."/>
            <person name="Lebot V."/>
            <person name="Ndunguru J."/>
            <person name="Mkamilo G."/>
            <person name="Bart R.S."/>
            <person name="Setter T.L."/>
            <person name="Gleadow R.M."/>
            <person name="Kulakow P."/>
            <person name="Ferguson M.E."/>
            <person name="Rounsley S."/>
            <person name="Rokhsar D.S."/>
        </authorList>
    </citation>
    <scope>NUCLEOTIDE SEQUENCE [LARGE SCALE GENOMIC DNA]</scope>
    <source>
        <strain evidence="4">cv. AM560-2</strain>
    </source>
</reference>
<dbReference type="InterPro" id="IPR036383">
    <property type="entry name" value="TSP1_rpt_sf"/>
</dbReference>
<gene>
    <name evidence="3" type="ORF">MANES_11G048900v8</name>
</gene>
<evidence type="ECO:0000256" key="1">
    <source>
        <dbReference type="SAM" id="Phobius"/>
    </source>
</evidence>
<dbReference type="OrthoDB" id="412680at2759"/>